<keyword evidence="3" id="KW-1185">Reference proteome</keyword>
<dbReference type="InterPro" id="IPR001810">
    <property type="entry name" value="F-box_dom"/>
</dbReference>
<feature type="domain" description="F-box" evidence="1">
    <location>
        <begin position="32"/>
        <end position="65"/>
    </location>
</feature>
<dbReference type="Pfam" id="PF00646">
    <property type="entry name" value="F-box"/>
    <property type="match status" value="1"/>
</dbReference>
<dbReference type="CDD" id="cd09917">
    <property type="entry name" value="F-box_SF"/>
    <property type="match status" value="1"/>
</dbReference>
<evidence type="ECO:0000259" key="1">
    <source>
        <dbReference type="Pfam" id="PF00646"/>
    </source>
</evidence>
<sequence>MDQHIKDLINAVRHPRACWKSSRIPNSPRNGLFRLPPHLLERILELLPLSSQACLVLTCHTLYRIYTPILQDHRLRFPRLLANRDPTISLGQANVPRNIFLRQLQNHKWSFCEACLKLHPRTEMAEGNLCHAHAGIVDLCPCLTLTPRDKFRLVRVLRNISNAKDRRHYSIEQDPRFEVLTDRDPRFPQWMVKKCLRALFHRCTVHYHANVWMDVRIRFYLASKHKIPILVAHTDYKVTLYSRPLLASMTPYFACPHRSLLPWAFHRHWHSSDCLVCDAWLRLNRIPDIDGKERDVHVVRDLGGFRWPPDIRWEQQCRLRDPVSYKRLWVNGT</sequence>
<protein>
    <recommendedName>
        <fullName evidence="1">F-box domain-containing protein</fullName>
    </recommendedName>
</protein>
<dbReference type="EMBL" id="KZ826374">
    <property type="protein sequence ID" value="PYI03959.1"/>
    <property type="molecule type" value="Genomic_DNA"/>
</dbReference>
<evidence type="ECO:0000313" key="3">
    <source>
        <dbReference type="Proteomes" id="UP000248423"/>
    </source>
</evidence>
<proteinExistence type="predicted"/>
<accession>A0A319ESK2</accession>
<dbReference type="VEuPathDB" id="FungiDB:BO78DRAFT_399328"/>
<dbReference type="OrthoDB" id="4454461at2759"/>
<dbReference type="Proteomes" id="UP000248423">
    <property type="component" value="Unassembled WGS sequence"/>
</dbReference>
<evidence type="ECO:0000313" key="2">
    <source>
        <dbReference type="EMBL" id="PYI03959.1"/>
    </source>
</evidence>
<name>A0A319ESK2_ASPSB</name>
<dbReference type="AlphaFoldDB" id="A0A319ESK2"/>
<reference evidence="2 3" key="1">
    <citation type="submission" date="2018-02" db="EMBL/GenBank/DDBJ databases">
        <title>The genomes of Aspergillus section Nigri reveals drivers in fungal speciation.</title>
        <authorList>
            <consortium name="DOE Joint Genome Institute"/>
            <person name="Vesth T.C."/>
            <person name="Nybo J."/>
            <person name="Theobald S."/>
            <person name="Brandl J."/>
            <person name="Frisvad J.C."/>
            <person name="Nielsen K.F."/>
            <person name="Lyhne E.K."/>
            <person name="Kogle M.E."/>
            <person name="Kuo A."/>
            <person name="Riley R."/>
            <person name="Clum A."/>
            <person name="Nolan M."/>
            <person name="Lipzen A."/>
            <person name="Salamov A."/>
            <person name="Henrissat B."/>
            <person name="Wiebenga A."/>
            <person name="De vries R.P."/>
            <person name="Grigoriev I.V."/>
            <person name="Mortensen U.H."/>
            <person name="Andersen M.R."/>
            <person name="Baker S.E."/>
        </authorList>
    </citation>
    <scope>NUCLEOTIDE SEQUENCE [LARGE SCALE GENOMIC DNA]</scope>
    <source>
        <strain evidence="2 3">CBS 121057</strain>
    </source>
</reference>
<gene>
    <name evidence="2" type="ORF">BO78DRAFT_399328</name>
</gene>
<organism evidence="2 3">
    <name type="scientific">Aspergillus sclerotiicarbonarius (strain CBS 121057 / IBT 28362)</name>
    <dbReference type="NCBI Taxonomy" id="1448318"/>
    <lineage>
        <taxon>Eukaryota</taxon>
        <taxon>Fungi</taxon>
        <taxon>Dikarya</taxon>
        <taxon>Ascomycota</taxon>
        <taxon>Pezizomycotina</taxon>
        <taxon>Eurotiomycetes</taxon>
        <taxon>Eurotiomycetidae</taxon>
        <taxon>Eurotiales</taxon>
        <taxon>Aspergillaceae</taxon>
        <taxon>Aspergillus</taxon>
        <taxon>Aspergillus subgen. Circumdati</taxon>
    </lineage>
</organism>